<sequence>MSDNRRRVLKVGARRYLWKAYHQHLDGCEEVLRMREFGSVAGLTLVFRPGGERQVADGYPSASGDIWIGERSLNLNEPGVVRAFLDAAVDAGWMAHTRTMGRRDGWELFDIAHTRHTGWASRDLR</sequence>
<dbReference type="EMBL" id="JAAGUX010000007">
    <property type="protein sequence ID" value="NEW55273.1"/>
    <property type="molecule type" value="Genomic_DNA"/>
</dbReference>
<dbReference type="Proteomes" id="UP000470876">
    <property type="component" value="Unassembled WGS sequence"/>
</dbReference>
<evidence type="ECO:0000313" key="3">
    <source>
        <dbReference type="Proteomes" id="UP000468928"/>
    </source>
</evidence>
<evidence type="ECO:0000313" key="1">
    <source>
        <dbReference type="EMBL" id="NEW47335.1"/>
    </source>
</evidence>
<dbReference type="EMBL" id="JAAGUZ010000080">
    <property type="protein sequence ID" value="NEW47335.1"/>
    <property type="molecule type" value="Genomic_DNA"/>
</dbReference>
<keyword evidence="4" id="KW-1185">Reference proteome</keyword>
<evidence type="ECO:0000313" key="2">
    <source>
        <dbReference type="EMBL" id="NEW55273.1"/>
    </source>
</evidence>
<evidence type="ECO:0000313" key="4">
    <source>
        <dbReference type="Proteomes" id="UP000470876"/>
    </source>
</evidence>
<dbReference type="RefSeq" id="WP_163824575.1">
    <property type="nucleotide sequence ID" value="NZ_JAAGUX010000007.1"/>
</dbReference>
<reference evidence="3 4" key="1">
    <citation type="submission" date="2020-01" db="EMBL/GenBank/DDBJ databases">
        <title>Genetics and antimicrobial susceptibilities of Nocardia species isolated from the soil; a comparison with species isolated from humans.</title>
        <authorList>
            <person name="Carrasco G."/>
            <person name="Monzon S."/>
            <person name="Sansegundo M."/>
            <person name="Garcia E."/>
            <person name="Garrido N."/>
            <person name="Medina M.J."/>
            <person name="Villalon P."/>
            <person name="Ramirez-Arocha A.C."/>
            <person name="Jimenez P."/>
            <person name="Cuesta I."/>
            <person name="Valdezate S."/>
        </authorList>
    </citation>
    <scope>NUCLEOTIDE SEQUENCE [LARGE SCALE GENOMIC DNA]</scope>
    <source>
        <strain evidence="1 3">CNM20110639</strain>
        <strain evidence="2 4">CNM20110649</strain>
    </source>
</reference>
<dbReference type="Proteomes" id="UP000468928">
    <property type="component" value="Unassembled WGS sequence"/>
</dbReference>
<accession>A0A6P1D9G2</accession>
<name>A0A6P1D9G2_9NOCA</name>
<gene>
    <name evidence="1" type="ORF">GV789_23235</name>
    <name evidence="2" type="ORF">GV794_06325</name>
</gene>
<proteinExistence type="predicted"/>
<organism evidence="1 3">
    <name type="scientific">Nocardia cyriacigeorgica</name>
    <dbReference type="NCBI Taxonomy" id="135487"/>
    <lineage>
        <taxon>Bacteria</taxon>
        <taxon>Bacillati</taxon>
        <taxon>Actinomycetota</taxon>
        <taxon>Actinomycetes</taxon>
        <taxon>Mycobacteriales</taxon>
        <taxon>Nocardiaceae</taxon>
        <taxon>Nocardia</taxon>
    </lineage>
</organism>
<dbReference type="AlphaFoldDB" id="A0A6P1D9G2"/>
<comment type="caution">
    <text evidence="1">The sequence shown here is derived from an EMBL/GenBank/DDBJ whole genome shotgun (WGS) entry which is preliminary data.</text>
</comment>
<protein>
    <submittedName>
        <fullName evidence="1">Uncharacterized protein</fullName>
    </submittedName>
</protein>